<dbReference type="SUPFAM" id="SSF52540">
    <property type="entry name" value="P-loop containing nucleoside triphosphate hydrolases"/>
    <property type="match status" value="1"/>
</dbReference>
<keyword evidence="3 7" id="KW-0547">Nucleotide-binding</keyword>
<keyword evidence="7" id="KW-0963">Cytoplasm</keyword>
<evidence type="ECO:0000256" key="7">
    <source>
        <dbReference type="HAMAP-Rule" id="MF_00109"/>
    </source>
</evidence>
<keyword evidence="6 7" id="KW-0057">Aromatic amino acid biosynthesis</keyword>
<keyword evidence="4 7" id="KW-0418">Kinase</keyword>
<dbReference type="GO" id="GO:0000287">
    <property type="term" value="F:magnesium ion binding"/>
    <property type="evidence" value="ECO:0007669"/>
    <property type="project" value="UniProtKB-UniRule"/>
</dbReference>
<feature type="binding site" evidence="7">
    <location>
        <begin position="16"/>
        <end position="21"/>
    </location>
    <ligand>
        <name>ATP</name>
        <dbReference type="ChEBI" id="CHEBI:30616"/>
    </ligand>
</feature>
<protein>
    <recommendedName>
        <fullName evidence="7">Shikimate kinase</fullName>
        <shortName evidence="7">SK</shortName>
        <ecNumber evidence="7">2.7.1.71</ecNumber>
    </recommendedName>
</protein>
<evidence type="ECO:0000313" key="9">
    <source>
        <dbReference type="Proteomes" id="UP000217103"/>
    </source>
</evidence>
<keyword evidence="7" id="KW-0460">Magnesium</keyword>
<dbReference type="Gene3D" id="3.40.50.300">
    <property type="entry name" value="P-loop containing nucleotide triphosphate hydrolases"/>
    <property type="match status" value="1"/>
</dbReference>
<dbReference type="GO" id="GO:0009073">
    <property type="term" value="P:aromatic amino acid family biosynthetic process"/>
    <property type="evidence" value="ECO:0007669"/>
    <property type="project" value="UniProtKB-KW"/>
</dbReference>
<keyword evidence="9" id="KW-1185">Reference proteome</keyword>
<evidence type="ECO:0000256" key="1">
    <source>
        <dbReference type="ARBA" id="ARBA00022605"/>
    </source>
</evidence>
<dbReference type="EMBL" id="FNKK01000002">
    <property type="protein sequence ID" value="SDQ34449.1"/>
    <property type="molecule type" value="Genomic_DNA"/>
</dbReference>
<dbReference type="OrthoDB" id="9800332at2"/>
<evidence type="ECO:0000256" key="4">
    <source>
        <dbReference type="ARBA" id="ARBA00022777"/>
    </source>
</evidence>
<dbReference type="PANTHER" id="PTHR21087">
    <property type="entry name" value="SHIKIMATE KINASE"/>
    <property type="match status" value="1"/>
</dbReference>
<comment type="function">
    <text evidence="7">Catalyzes the specific phosphorylation of the 3-hydroxyl group of shikimic acid using ATP as a cosubstrate.</text>
</comment>
<evidence type="ECO:0000256" key="3">
    <source>
        <dbReference type="ARBA" id="ARBA00022741"/>
    </source>
</evidence>
<dbReference type="AlphaFoldDB" id="A0A1H1A497"/>
<organism evidence="8 9">
    <name type="scientific">Thermostaphylospora chromogena</name>
    <dbReference type="NCBI Taxonomy" id="35622"/>
    <lineage>
        <taxon>Bacteria</taxon>
        <taxon>Bacillati</taxon>
        <taxon>Actinomycetota</taxon>
        <taxon>Actinomycetes</taxon>
        <taxon>Streptosporangiales</taxon>
        <taxon>Thermomonosporaceae</taxon>
        <taxon>Thermostaphylospora</taxon>
    </lineage>
</organism>
<dbReference type="GO" id="GO:0008652">
    <property type="term" value="P:amino acid biosynthetic process"/>
    <property type="evidence" value="ECO:0007669"/>
    <property type="project" value="UniProtKB-KW"/>
</dbReference>
<keyword evidence="7" id="KW-0479">Metal-binding</keyword>
<gene>
    <name evidence="7" type="primary">aroK</name>
    <name evidence="8" type="ORF">SAMN04489764_0309</name>
</gene>
<dbReference type="InterPro" id="IPR027417">
    <property type="entry name" value="P-loop_NTPase"/>
</dbReference>
<feature type="binding site" evidence="7">
    <location>
        <position position="140"/>
    </location>
    <ligand>
        <name>substrate</name>
    </ligand>
</feature>
<reference evidence="8 9" key="1">
    <citation type="submission" date="2016-10" db="EMBL/GenBank/DDBJ databases">
        <authorList>
            <person name="de Groot N.N."/>
        </authorList>
    </citation>
    <scope>NUCLEOTIDE SEQUENCE [LARGE SCALE GENOMIC DNA]</scope>
    <source>
        <strain evidence="8 9">DSM 43794</strain>
    </source>
</reference>
<comment type="catalytic activity">
    <reaction evidence="7">
        <text>shikimate + ATP = 3-phosphoshikimate + ADP + H(+)</text>
        <dbReference type="Rhea" id="RHEA:13121"/>
        <dbReference type="ChEBI" id="CHEBI:15378"/>
        <dbReference type="ChEBI" id="CHEBI:30616"/>
        <dbReference type="ChEBI" id="CHEBI:36208"/>
        <dbReference type="ChEBI" id="CHEBI:145989"/>
        <dbReference type="ChEBI" id="CHEBI:456216"/>
        <dbReference type="EC" id="2.7.1.71"/>
    </reaction>
</comment>
<dbReference type="HAMAP" id="MF_00109">
    <property type="entry name" value="Shikimate_kinase"/>
    <property type="match status" value="1"/>
</dbReference>
<comment type="cofactor">
    <cofactor evidence="7">
        <name>Mg(2+)</name>
        <dbReference type="ChEBI" id="CHEBI:18420"/>
    </cofactor>
    <text evidence="7">Binds 1 Mg(2+) ion per subunit.</text>
</comment>
<proteinExistence type="inferred from homology"/>
<keyword evidence="5 7" id="KW-0067">ATP-binding</keyword>
<evidence type="ECO:0000256" key="2">
    <source>
        <dbReference type="ARBA" id="ARBA00022679"/>
    </source>
</evidence>
<comment type="pathway">
    <text evidence="7">Metabolic intermediate biosynthesis; chorismate biosynthesis; chorismate from D-erythrose 4-phosphate and phosphoenolpyruvate: step 5/7.</text>
</comment>
<feature type="binding site" evidence="7">
    <location>
        <position position="38"/>
    </location>
    <ligand>
        <name>substrate</name>
    </ligand>
</feature>
<dbReference type="PRINTS" id="PR01100">
    <property type="entry name" value="SHIKIMTKNASE"/>
</dbReference>
<keyword evidence="1 7" id="KW-0028">Amino-acid biosynthesis</keyword>
<comment type="subcellular location">
    <subcellularLocation>
        <location evidence="7">Cytoplasm</location>
    </subcellularLocation>
</comment>
<comment type="caution">
    <text evidence="7">Lacks conserved residue(s) required for the propagation of feature annotation.</text>
</comment>
<dbReference type="EC" id="2.7.1.71" evidence="7"/>
<dbReference type="STRING" id="35622.SAMN04489764_0309"/>
<evidence type="ECO:0000313" key="8">
    <source>
        <dbReference type="EMBL" id="SDQ34449.1"/>
    </source>
</evidence>
<evidence type="ECO:0000256" key="5">
    <source>
        <dbReference type="ARBA" id="ARBA00022840"/>
    </source>
</evidence>
<evidence type="ECO:0000256" key="6">
    <source>
        <dbReference type="ARBA" id="ARBA00023141"/>
    </source>
</evidence>
<dbReference type="InterPro" id="IPR000623">
    <property type="entry name" value="Shikimate_kinase/TSH1"/>
</dbReference>
<accession>A0A1H1A497</accession>
<dbReference type="InterPro" id="IPR031322">
    <property type="entry name" value="Shikimate/glucono_kinase"/>
</dbReference>
<dbReference type="GO" id="GO:0005829">
    <property type="term" value="C:cytosol"/>
    <property type="evidence" value="ECO:0007669"/>
    <property type="project" value="TreeGrafter"/>
</dbReference>
<feature type="binding site" evidence="7">
    <location>
        <position position="122"/>
    </location>
    <ligand>
        <name>ATP</name>
        <dbReference type="ChEBI" id="CHEBI:30616"/>
    </ligand>
</feature>
<sequence>MTQDPGSPIVVMGLMGSGKTSVARLLSAALGRVLRDSDPDMHERYGMSAAEMLRELGAEVLHDREAEHLREALALRPAPVIAAAASTIERPELREALQAAVVVVLDAPDEVLAERMLSSGHRPHFEKDLRAMLAKQRVRRGPLFAEVADLTFDVARHKPEEIAGRVLDSLGWTAIRPIGE</sequence>
<comment type="subunit">
    <text evidence="7">Monomer.</text>
</comment>
<feature type="binding site" evidence="7">
    <location>
        <position position="20"/>
    </location>
    <ligand>
        <name>Mg(2+)</name>
        <dbReference type="ChEBI" id="CHEBI:18420"/>
    </ligand>
</feature>
<dbReference type="Proteomes" id="UP000217103">
    <property type="component" value="Unassembled WGS sequence"/>
</dbReference>
<comment type="similarity">
    <text evidence="7">Belongs to the shikimate kinase family.</text>
</comment>
<dbReference type="GO" id="GO:0005524">
    <property type="term" value="F:ATP binding"/>
    <property type="evidence" value="ECO:0007669"/>
    <property type="project" value="UniProtKB-UniRule"/>
</dbReference>
<dbReference type="GO" id="GO:0009423">
    <property type="term" value="P:chorismate biosynthetic process"/>
    <property type="evidence" value="ECO:0007669"/>
    <property type="project" value="UniProtKB-UniRule"/>
</dbReference>
<dbReference type="GO" id="GO:0004765">
    <property type="term" value="F:shikimate kinase activity"/>
    <property type="evidence" value="ECO:0007669"/>
    <property type="project" value="UniProtKB-UniRule"/>
</dbReference>
<dbReference type="RefSeq" id="WP_093257107.1">
    <property type="nucleotide sequence ID" value="NZ_FNKK01000002.1"/>
</dbReference>
<name>A0A1H1A497_9ACTN</name>
<keyword evidence="2 7" id="KW-0808">Transferase</keyword>
<dbReference type="PANTHER" id="PTHR21087:SF16">
    <property type="entry name" value="SHIKIMATE KINASE 1, CHLOROPLASTIC"/>
    <property type="match status" value="1"/>
</dbReference>
<dbReference type="UniPathway" id="UPA00053">
    <property type="reaction ID" value="UER00088"/>
</dbReference>
<dbReference type="Pfam" id="PF01202">
    <property type="entry name" value="SKI"/>
    <property type="match status" value="1"/>
</dbReference>